<evidence type="ECO:0000313" key="3">
    <source>
        <dbReference type="EMBL" id="STT45980.1"/>
    </source>
</evidence>
<dbReference type="Pfam" id="PF09012">
    <property type="entry name" value="FeoC"/>
    <property type="match status" value="1"/>
</dbReference>
<dbReference type="Proteomes" id="UP000255099">
    <property type="component" value="Unassembled WGS sequence"/>
</dbReference>
<dbReference type="InterPro" id="IPR015102">
    <property type="entry name" value="Tscrpt_reg_HTH_FeoC"/>
</dbReference>
<organism evidence="3 4">
    <name type="scientific">Klebsiella pneumoniae</name>
    <dbReference type="NCBI Taxonomy" id="573"/>
    <lineage>
        <taxon>Bacteria</taxon>
        <taxon>Pseudomonadati</taxon>
        <taxon>Pseudomonadota</taxon>
        <taxon>Gammaproteobacteria</taxon>
        <taxon>Enterobacterales</taxon>
        <taxon>Enterobacteriaceae</taxon>
        <taxon>Klebsiella/Raoultella group</taxon>
        <taxon>Klebsiella</taxon>
        <taxon>Klebsiella pneumoniae complex</taxon>
    </lineage>
</organism>
<feature type="compositionally biased region" description="Basic and acidic residues" evidence="1">
    <location>
        <begin position="76"/>
        <end position="96"/>
    </location>
</feature>
<evidence type="ECO:0000256" key="1">
    <source>
        <dbReference type="SAM" id="MobiDB-lite"/>
    </source>
</evidence>
<protein>
    <submittedName>
        <fullName evidence="3">Iron transporter</fullName>
    </submittedName>
</protein>
<name>A0A377VTY6_KLEPN</name>
<dbReference type="AlphaFoldDB" id="A0A377VTY6"/>
<evidence type="ECO:0000259" key="2">
    <source>
        <dbReference type="Pfam" id="PF09012"/>
    </source>
</evidence>
<dbReference type="InterPro" id="IPR036388">
    <property type="entry name" value="WH-like_DNA-bd_sf"/>
</dbReference>
<reference evidence="3 4" key="1">
    <citation type="submission" date="2018-06" db="EMBL/GenBank/DDBJ databases">
        <authorList>
            <consortium name="Pathogen Informatics"/>
            <person name="Doyle S."/>
        </authorList>
    </citation>
    <scope>NUCLEOTIDE SEQUENCE [LARGE SCALE GENOMIC DNA]</scope>
    <source>
        <strain evidence="3 4">NCTC9637</strain>
    </source>
</reference>
<feature type="compositionally biased region" description="Low complexity" evidence="1">
    <location>
        <begin position="55"/>
        <end position="64"/>
    </location>
</feature>
<proteinExistence type="predicted"/>
<sequence length="96" mass="10721">MASLMEVRDMLALQGRMEAKQLSARLQTPQPLIDAMLERMEAMVRWSGSAKRARAASPAAVKVALKGKRRAGRSGGRCDERSQARSRNEVKRVRQL</sequence>
<evidence type="ECO:0000313" key="4">
    <source>
        <dbReference type="Proteomes" id="UP000255099"/>
    </source>
</evidence>
<accession>A0A377VTY6</accession>
<dbReference type="InterPro" id="IPR036390">
    <property type="entry name" value="WH_DNA-bd_sf"/>
</dbReference>
<dbReference type="EMBL" id="UGLB01000003">
    <property type="protein sequence ID" value="STT45980.1"/>
    <property type="molecule type" value="Genomic_DNA"/>
</dbReference>
<feature type="region of interest" description="Disordered" evidence="1">
    <location>
        <begin position="49"/>
        <end position="96"/>
    </location>
</feature>
<gene>
    <name evidence="3" type="primary">feoC</name>
    <name evidence="3" type="ORF">NCTC9637_00837</name>
</gene>
<dbReference type="SUPFAM" id="SSF46785">
    <property type="entry name" value="Winged helix' DNA-binding domain"/>
    <property type="match status" value="1"/>
</dbReference>
<feature type="domain" description="Transcriptional regulator HTH-type FeoC" evidence="2">
    <location>
        <begin position="3"/>
        <end position="45"/>
    </location>
</feature>
<dbReference type="Gene3D" id="1.10.10.10">
    <property type="entry name" value="Winged helix-like DNA-binding domain superfamily/Winged helix DNA-binding domain"/>
    <property type="match status" value="1"/>
</dbReference>